<keyword evidence="1" id="KW-0812">Transmembrane</keyword>
<evidence type="ECO:0000256" key="1">
    <source>
        <dbReference type="SAM" id="Phobius"/>
    </source>
</evidence>
<organism evidence="2">
    <name type="scientific">uncultured Chloroflexia bacterium</name>
    <dbReference type="NCBI Taxonomy" id="1672391"/>
    <lineage>
        <taxon>Bacteria</taxon>
        <taxon>Bacillati</taxon>
        <taxon>Chloroflexota</taxon>
        <taxon>Chloroflexia</taxon>
        <taxon>environmental samples</taxon>
    </lineage>
</organism>
<proteinExistence type="predicted"/>
<reference evidence="2" key="1">
    <citation type="submission" date="2020-02" db="EMBL/GenBank/DDBJ databases">
        <authorList>
            <person name="Meier V. D."/>
        </authorList>
    </citation>
    <scope>NUCLEOTIDE SEQUENCE</scope>
    <source>
        <strain evidence="2">AVDCRST_MAG26</strain>
    </source>
</reference>
<feature type="transmembrane region" description="Helical" evidence="1">
    <location>
        <begin position="73"/>
        <end position="94"/>
    </location>
</feature>
<sequence length="129" mass="14228">MNTIFTIHQIMGERVLPLVTVLAAIWLTVRWRPDAKRDLVARFFPILIHVQVLLGLIYFVYRIASGDAANLLAFPFLLHPVLGFLAAGIASMAMRPGSFASRFGRWTPLITLGLLLVIVVANVAIAMTS</sequence>
<gene>
    <name evidence="2" type="ORF">AVDCRST_MAG26-2245</name>
</gene>
<feature type="transmembrane region" description="Helical" evidence="1">
    <location>
        <begin position="106"/>
        <end position="127"/>
    </location>
</feature>
<keyword evidence="1" id="KW-0472">Membrane</keyword>
<name>A0A6J4ITQ8_9CHLR</name>
<feature type="transmembrane region" description="Helical" evidence="1">
    <location>
        <begin position="43"/>
        <end position="61"/>
    </location>
</feature>
<dbReference type="EMBL" id="CADCTK010000516">
    <property type="protein sequence ID" value="CAA9258982.1"/>
    <property type="molecule type" value="Genomic_DNA"/>
</dbReference>
<feature type="transmembrane region" description="Helical" evidence="1">
    <location>
        <begin position="15"/>
        <end position="31"/>
    </location>
</feature>
<keyword evidence="1" id="KW-1133">Transmembrane helix</keyword>
<dbReference type="AlphaFoldDB" id="A0A6J4ITQ8"/>
<evidence type="ECO:0000313" key="2">
    <source>
        <dbReference type="EMBL" id="CAA9258982.1"/>
    </source>
</evidence>
<protein>
    <submittedName>
        <fullName evidence="2">Uncharacterized protein</fullName>
    </submittedName>
</protein>
<accession>A0A6J4ITQ8</accession>